<gene>
    <name evidence="4" type="ORF">WHR41_06490</name>
</gene>
<feature type="domain" description="AB hydrolase-1" evidence="3">
    <location>
        <begin position="45"/>
        <end position="154"/>
    </location>
</feature>
<proteinExistence type="inferred from homology"/>
<dbReference type="InterPro" id="IPR000639">
    <property type="entry name" value="Epox_hydrolase-like"/>
</dbReference>
<keyword evidence="1" id="KW-0378">Hydrolase</keyword>
<keyword evidence="5" id="KW-1185">Reference proteome</keyword>
<evidence type="ECO:0000313" key="4">
    <source>
        <dbReference type="EMBL" id="KAL1585168.1"/>
    </source>
</evidence>
<name>A0AB34KPN0_9PEZI</name>
<reference evidence="4 5" key="1">
    <citation type="journal article" date="2020" name="Microbiol. Resour. Announc.">
        <title>Draft Genome Sequence of a Cladosporium Species Isolated from the Mesophotic Ascidian Didemnum maculosum.</title>
        <authorList>
            <person name="Gioti A."/>
            <person name="Siaperas R."/>
            <person name="Nikolaivits E."/>
            <person name="Le Goff G."/>
            <person name="Ouazzani J."/>
            <person name="Kotoulas G."/>
            <person name="Topakas E."/>
        </authorList>
    </citation>
    <scope>NUCLEOTIDE SEQUENCE [LARGE SCALE GENOMIC DNA]</scope>
    <source>
        <strain evidence="4 5">TM138-S3</strain>
    </source>
</reference>
<dbReference type="AlphaFoldDB" id="A0AB34KPN0"/>
<organism evidence="4 5">
    <name type="scientific">Cladosporium halotolerans</name>
    <dbReference type="NCBI Taxonomy" id="1052096"/>
    <lineage>
        <taxon>Eukaryota</taxon>
        <taxon>Fungi</taxon>
        <taxon>Dikarya</taxon>
        <taxon>Ascomycota</taxon>
        <taxon>Pezizomycotina</taxon>
        <taxon>Dothideomycetes</taxon>
        <taxon>Dothideomycetidae</taxon>
        <taxon>Cladosporiales</taxon>
        <taxon>Cladosporiaceae</taxon>
        <taxon>Cladosporium</taxon>
    </lineage>
</organism>
<dbReference type="SUPFAM" id="SSF53474">
    <property type="entry name" value="alpha/beta-Hydrolases"/>
    <property type="match status" value="1"/>
</dbReference>
<comment type="caution">
    <text evidence="4">The sequence shown here is derived from an EMBL/GenBank/DDBJ whole genome shotgun (WGS) entry which is preliminary data.</text>
</comment>
<dbReference type="Pfam" id="PF00561">
    <property type="entry name" value="Abhydrolase_1"/>
    <property type="match status" value="1"/>
</dbReference>
<dbReference type="Gene3D" id="3.40.50.1820">
    <property type="entry name" value="alpha/beta hydrolase"/>
    <property type="match status" value="1"/>
</dbReference>
<sequence length="366" mass="41843">MSSISGVDDINTKFDHKTLITKPDDLTYSYYLSPHFKSKLDPSTPVIVFLHGYPDDAFMWAGAVPPMLKLPYPFILVDLLGFGDSSKPEVSHKYNYRAQANSITQILDKEGVANNVIPIGHDWGSAVASRLYLYHRERCVGLSLLSGAYKIPSPEPFSLDGENARTTKIFGYPQWEYWNFFCAPDAPALMNNDPDRMYEVNHGFYASPIPEENGRDIWMREMFCTPGAMREYVARQGKWANSTVELKPYAKNPELRKRFVDRMRKGGFEGPVQYYHHLANNAMLEDERDLCKNPEDKKVTVPLLYIGQTGDWVCRTDQMAPSKEQGLVKDVEEKVVDAGHWVLYEKPEEIAAIIGDWLQRKFPVKQ</sequence>
<evidence type="ECO:0000256" key="1">
    <source>
        <dbReference type="ARBA" id="ARBA00022801"/>
    </source>
</evidence>
<dbReference type="GO" id="GO:0016787">
    <property type="term" value="F:hydrolase activity"/>
    <property type="evidence" value="ECO:0007669"/>
    <property type="project" value="UniProtKB-KW"/>
</dbReference>
<dbReference type="RefSeq" id="XP_069228274.1">
    <property type="nucleotide sequence ID" value="XM_069375095.1"/>
</dbReference>
<comment type="similarity">
    <text evidence="2">Belongs to the AB hydrolase superfamily. Epoxide hydrolase family.</text>
</comment>
<dbReference type="InterPro" id="IPR000073">
    <property type="entry name" value="AB_hydrolase_1"/>
</dbReference>
<accession>A0AB34KPN0</accession>
<protein>
    <recommendedName>
        <fullName evidence="3">AB hydrolase-1 domain-containing protein</fullName>
    </recommendedName>
</protein>
<dbReference type="PANTHER" id="PTHR43329">
    <property type="entry name" value="EPOXIDE HYDROLASE"/>
    <property type="match status" value="1"/>
</dbReference>
<evidence type="ECO:0000256" key="2">
    <source>
        <dbReference type="ARBA" id="ARBA00038334"/>
    </source>
</evidence>
<evidence type="ECO:0000259" key="3">
    <source>
        <dbReference type="Pfam" id="PF00561"/>
    </source>
</evidence>
<evidence type="ECO:0000313" key="5">
    <source>
        <dbReference type="Proteomes" id="UP000803884"/>
    </source>
</evidence>
<dbReference type="GeneID" id="96007933"/>
<dbReference type="Proteomes" id="UP000803884">
    <property type="component" value="Unassembled WGS sequence"/>
</dbReference>
<dbReference type="EMBL" id="JAAQHG020000021">
    <property type="protein sequence ID" value="KAL1585168.1"/>
    <property type="molecule type" value="Genomic_DNA"/>
</dbReference>
<dbReference type="PRINTS" id="PR00412">
    <property type="entry name" value="EPOXHYDRLASE"/>
</dbReference>
<dbReference type="InterPro" id="IPR029058">
    <property type="entry name" value="AB_hydrolase_fold"/>
</dbReference>